<sequence length="431" mass="48840">MQQEKIKILFPDVTGVHREVEIFLHQKPDCLYGFKTSVDGSSLPDYASVEDGDLFLKPASGKFVDLSSYGGGLLVVGAVYFSKGERHYLDTRLKAEETSKYLFEHGLEALVGYELEFFIMRKIKHYLDSRRQLFYAKPVENTCLTRQGNGKYFTSIHSRVDEILEETTTALTRAGIAPLKIHRENGVFNQYEISFRPYPLLEACDNIILSIKTVREVSKAKRLTAVFMPKPFTDDYGNGLHLHLSLWVGARNILFEDGALSQEGRYFIGGILQHARSLAAFTNPSLNSYKRLAPGFEAPVHIAWGYGNRTAMVRIPRNGESIEARNPDASMNPYLGVPALILAGMDGLRKKIDPGDAVEFNLYEKQGFSNIRRLPLSLKEALEELMSDYEYLKPVFSKSFIEKYVELKMREVVAEITLPSVLEYQLLEHIS</sequence>
<organism evidence="5 6">
    <name type="scientific">Thermosphaera chiliense</name>
    <dbReference type="NCBI Taxonomy" id="3402707"/>
    <lineage>
        <taxon>Archaea</taxon>
        <taxon>Thermoproteota</taxon>
        <taxon>Thermoprotei</taxon>
        <taxon>Desulfurococcales</taxon>
        <taxon>Desulfurococcaceae</taxon>
        <taxon>Thermosphaera</taxon>
    </lineage>
</organism>
<dbReference type="Gene3D" id="3.30.590.10">
    <property type="entry name" value="Glutamine synthetase/guanido kinase, catalytic domain"/>
    <property type="match status" value="1"/>
</dbReference>
<dbReference type="PANTHER" id="PTHR43407">
    <property type="entry name" value="GLUTAMINE SYNTHETASE"/>
    <property type="match status" value="1"/>
</dbReference>
<dbReference type="OrthoDB" id="36124at2157"/>
<dbReference type="InterPro" id="IPR014746">
    <property type="entry name" value="Gln_synth/guanido_kin_cat_dom"/>
</dbReference>
<evidence type="ECO:0000313" key="6">
    <source>
        <dbReference type="Proteomes" id="UP000593766"/>
    </source>
</evidence>
<comment type="similarity">
    <text evidence="1 2 3">Belongs to the glutamine synthetase family.</text>
</comment>
<dbReference type="SMART" id="SM01230">
    <property type="entry name" value="Gln-synt_C"/>
    <property type="match status" value="1"/>
</dbReference>
<evidence type="ECO:0000256" key="2">
    <source>
        <dbReference type="PROSITE-ProRule" id="PRU01331"/>
    </source>
</evidence>
<evidence type="ECO:0000256" key="3">
    <source>
        <dbReference type="RuleBase" id="RU000384"/>
    </source>
</evidence>
<dbReference type="AlphaFoldDB" id="A0A7M1UP02"/>
<dbReference type="RefSeq" id="WP_193435800.1">
    <property type="nucleotide sequence ID" value="NZ_CP063144.1"/>
</dbReference>
<dbReference type="GO" id="GO:0004356">
    <property type="term" value="F:glutamine synthetase activity"/>
    <property type="evidence" value="ECO:0007669"/>
    <property type="project" value="InterPro"/>
</dbReference>
<dbReference type="InterPro" id="IPR036651">
    <property type="entry name" value="Gln_synt_N_sf"/>
</dbReference>
<dbReference type="KEGG" id="tcs:IMZ38_04960"/>
<dbReference type="PANTHER" id="PTHR43407:SF1">
    <property type="entry name" value="LENGSIN"/>
    <property type="match status" value="1"/>
</dbReference>
<dbReference type="Proteomes" id="UP000593766">
    <property type="component" value="Chromosome"/>
</dbReference>
<name>A0A7M1UP02_9CREN</name>
<accession>A0A7M1UP02</accession>
<dbReference type="GeneID" id="59454744"/>
<evidence type="ECO:0000313" key="5">
    <source>
        <dbReference type="EMBL" id="QOR93995.1"/>
    </source>
</evidence>
<dbReference type="GO" id="GO:0016020">
    <property type="term" value="C:membrane"/>
    <property type="evidence" value="ECO:0007669"/>
    <property type="project" value="TreeGrafter"/>
</dbReference>
<proteinExistence type="inferred from homology"/>
<dbReference type="GO" id="GO:0006542">
    <property type="term" value="P:glutamine biosynthetic process"/>
    <property type="evidence" value="ECO:0007669"/>
    <property type="project" value="InterPro"/>
</dbReference>
<evidence type="ECO:0000256" key="1">
    <source>
        <dbReference type="ARBA" id="ARBA00009897"/>
    </source>
</evidence>
<protein>
    <submittedName>
        <fullName evidence="5">Glutamine synthetase</fullName>
    </submittedName>
</protein>
<dbReference type="PROSITE" id="PS51987">
    <property type="entry name" value="GS_CATALYTIC"/>
    <property type="match status" value="1"/>
</dbReference>
<dbReference type="SUPFAM" id="SSF55931">
    <property type="entry name" value="Glutamine synthetase/guanido kinase"/>
    <property type="match status" value="1"/>
</dbReference>
<keyword evidence="6" id="KW-1185">Reference proteome</keyword>
<gene>
    <name evidence="5" type="ORF">IMZ38_04960</name>
</gene>
<feature type="domain" description="GS catalytic" evidence="4">
    <location>
        <begin position="91"/>
        <end position="431"/>
    </location>
</feature>
<dbReference type="SUPFAM" id="SSF54368">
    <property type="entry name" value="Glutamine synthetase, N-terminal domain"/>
    <property type="match status" value="1"/>
</dbReference>
<dbReference type="Pfam" id="PF00120">
    <property type="entry name" value="Gln-synt_C"/>
    <property type="match status" value="1"/>
</dbReference>
<dbReference type="GO" id="GO:0005737">
    <property type="term" value="C:cytoplasm"/>
    <property type="evidence" value="ECO:0007669"/>
    <property type="project" value="TreeGrafter"/>
</dbReference>
<dbReference type="InterPro" id="IPR008146">
    <property type="entry name" value="Gln_synth_cat_dom"/>
</dbReference>
<evidence type="ECO:0000259" key="4">
    <source>
        <dbReference type="PROSITE" id="PS51987"/>
    </source>
</evidence>
<reference evidence="5 6" key="1">
    <citation type="submission" date="2020-10" db="EMBL/GenBank/DDBJ databases">
        <title>Complete genome sequence of Thermosphaera aggregans strain 3507.</title>
        <authorList>
            <person name="Zayulina K.S."/>
            <person name="Elcheninov A.G."/>
            <person name="Toshchakov S.V."/>
            <person name="Kublanov I.V."/>
            <person name="Kochetkova T.V."/>
        </authorList>
    </citation>
    <scope>NUCLEOTIDE SEQUENCE [LARGE SCALE GENOMIC DNA]</scope>
    <source>
        <strain evidence="5 6">3507</strain>
    </source>
</reference>
<dbReference type="EMBL" id="CP063144">
    <property type="protein sequence ID" value="QOR93995.1"/>
    <property type="molecule type" value="Genomic_DNA"/>
</dbReference>
<dbReference type="GO" id="GO:0019740">
    <property type="term" value="P:nitrogen utilization"/>
    <property type="evidence" value="ECO:0007669"/>
    <property type="project" value="TreeGrafter"/>
</dbReference>